<protein>
    <submittedName>
        <fullName evidence="1">Uncharacterized protein</fullName>
    </submittedName>
</protein>
<dbReference type="AlphaFoldDB" id="A0A2K9NHM9"/>
<accession>A0A2K9NHM9</accession>
<keyword evidence="2" id="KW-1185">Reference proteome</keyword>
<sequence length="95" mass="10501">MWIQAKKHDVPVLSVFGLHGLHLRVSAPSDIGFGKQVPTAIWAPDQRCTIAGNVRIGMVMPLALRRTDFRAAPLQDLRRIGAQADGALWRRGMFA</sequence>
<dbReference type="EMBL" id="CP025612">
    <property type="protein sequence ID" value="AUN32597.1"/>
    <property type="molecule type" value="Genomic_DNA"/>
</dbReference>
<reference evidence="1 2" key="1">
    <citation type="submission" date="2017-12" db="EMBL/GenBank/DDBJ databases">
        <title>Genomes of bacteria within cyanobacterial aggregates.</title>
        <authorList>
            <person name="Cai H."/>
        </authorList>
    </citation>
    <scope>NUCLEOTIDE SEQUENCE [LARGE SCALE GENOMIC DNA]</scope>
    <source>
        <strain evidence="1 2">TH16</strain>
    </source>
</reference>
<name>A0A2K9NHM9_9PROT</name>
<dbReference type="Proteomes" id="UP000234752">
    <property type="component" value="Chromosome eg_2"/>
</dbReference>
<proteinExistence type="predicted"/>
<organism evidence="1 2">
    <name type="scientific">Niveispirillum cyanobacteriorum</name>
    <dbReference type="NCBI Taxonomy" id="1612173"/>
    <lineage>
        <taxon>Bacteria</taxon>
        <taxon>Pseudomonadati</taxon>
        <taxon>Pseudomonadota</taxon>
        <taxon>Alphaproteobacteria</taxon>
        <taxon>Rhodospirillales</taxon>
        <taxon>Azospirillaceae</taxon>
        <taxon>Niveispirillum</taxon>
    </lineage>
</organism>
<evidence type="ECO:0000313" key="2">
    <source>
        <dbReference type="Proteomes" id="UP000234752"/>
    </source>
</evidence>
<dbReference type="KEGG" id="ncb:C0V82_19890"/>
<gene>
    <name evidence="1" type="ORF">C0V82_19890</name>
</gene>
<evidence type="ECO:0000313" key="1">
    <source>
        <dbReference type="EMBL" id="AUN32597.1"/>
    </source>
</evidence>